<feature type="signal peptide" evidence="1">
    <location>
        <begin position="1"/>
        <end position="25"/>
    </location>
</feature>
<dbReference type="Proteomes" id="UP000318055">
    <property type="component" value="Chromosome"/>
</dbReference>
<feature type="chain" id="PRO_5021714130" evidence="1">
    <location>
        <begin position="26"/>
        <end position="206"/>
    </location>
</feature>
<reference evidence="2 3" key="1">
    <citation type="submission" date="2019-07" db="EMBL/GenBank/DDBJ databases">
        <title>Sphingomonas alkalisoli sp. nov., isolated from rhizosphere soil of Suaedae salsa.</title>
        <authorList>
            <person name="Zhang H."/>
            <person name="Xu L."/>
            <person name="Zhang J.-X."/>
            <person name="Sun J.-Q."/>
        </authorList>
    </citation>
    <scope>NUCLEOTIDE SEQUENCE [LARGE SCALE GENOMIC DNA]</scope>
    <source>
        <strain evidence="2 3">XS-10</strain>
    </source>
</reference>
<dbReference type="AlphaFoldDB" id="A0A518RGA5"/>
<proteinExistence type="predicted"/>
<dbReference type="KEGG" id="ssua:FPZ54_10910"/>
<evidence type="ECO:0000256" key="1">
    <source>
        <dbReference type="SAM" id="SignalP"/>
    </source>
</evidence>
<dbReference type="InterPro" id="IPR032609">
    <property type="entry name" value="DUF4893"/>
</dbReference>
<sequence>MKPAFPLIAVAVALSLAGCSRGGLAGEAGPETRWRQVTTAQDRDRLRDWRKAWVEALPAARTADNGVIASERALFEPDQAMPNAMPPAGDYRCRTFKLGAKRPGLRTFYAQPWSRCRIGRQGDMPVFAKLEGTQRPYGTLYAETDARVIFLGALELGDETTTLAYGQDAKRDMAGYVERIGVGRWRLVLPWPSFESQLDVIELVPA</sequence>
<protein>
    <submittedName>
        <fullName evidence="2">DUF4893 domain-containing protein</fullName>
    </submittedName>
</protein>
<evidence type="ECO:0000313" key="2">
    <source>
        <dbReference type="EMBL" id="QDX26483.1"/>
    </source>
</evidence>
<dbReference type="RefSeq" id="WP_145847145.1">
    <property type="nucleotide sequence ID" value="NZ_CP042239.1"/>
</dbReference>
<dbReference type="PROSITE" id="PS51257">
    <property type="entry name" value="PROKAR_LIPOPROTEIN"/>
    <property type="match status" value="1"/>
</dbReference>
<name>A0A518RGA5_9SPHN</name>
<keyword evidence="1" id="KW-0732">Signal</keyword>
<keyword evidence="3" id="KW-1185">Reference proteome</keyword>
<organism evidence="2 3">
    <name type="scientific">Sphingomonas suaedae</name>
    <dbReference type="NCBI Taxonomy" id="2599297"/>
    <lineage>
        <taxon>Bacteria</taxon>
        <taxon>Pseudomonadati</taxon>
        <taxon>Pseudomonadota</taxon>
        <taxon>Alphaproteobacteria</taxon>
        <taxon>Sphingomonadales</taxon>
        <taxon>Sphingomonadaceae</taxon>
        <taxon>Sphingomonas</taxon>
    </lineage>
</organism>
<dbReference type="Pfam" id="PF16233">
    <property type="entry name" value="DUF4893"/>
    <property type="match status" value="1"/>
</dbReference>
<dbReference type="EMBL" id="CP042239">
    <property type="protein sequence ID" value="QDX26483.1"/>
    <property type="molecule type" value="Genomic_DNA"/>
</dbReference>
<evidence type="ECO:0000313" key="3">
    <source>
        <dbReference type="Proteomes" id="UP000318055"/>
    </source>
</evidence>
<gene>
    <name evidence="2" type="ORF">FPZ54_10910</name>
</gene>
<accession>A0A518RGA5</accession>
<dbReference type="OrthoDB" id="9153930at2"/>